<dbReference type="PANTHER" id="PTHR43800">
    <property type="entry name" value="PEPTIDYL-LYSINE N-ACETYLTRANSFERASE YJAB"/>
    <property type="match status" value="1"/>
</dbReference>
<comment type="caution">
    <text evidence="4">The sequence shown here is derived from an EMBL/GenBank/DDBJ whole genome shotgun (WGS) entry which is preliminary data.</text>
</comment>
<dbReference type="Pfam" id="PF00583">
    <property type="entry name" value="Acetyltransf_1"/>
    <property type="match status" value="1"/>
</dbReference>
<evidence type="ECO:0000259" key="3">
    <source>
        <dbReference type="PROSITE" id="PS51186"/>
    </source>
</evidence>
<dbReference type="AlphaFoldDB" id="A0A2M7FX90"/>
<dbReference type="InterPro" id="IPR000182">
    <property type="entry name" value="GNAT_dom"/>
</dbReference>
<evidence type="ECO:0000313" key="5">
    <source>
        <dbReference type="Proteomes" id="UP000231019"/>
    </source>
</evidence>
<accession>A0A2M7FX90</accession>
<dbReference type="PROSITE" id="PS51186">
    <property type="entry name" value="GNAT"/>
    <property type="match status" value="1"/>
</dbReference>
<dbReference type="SUPFAM" id="SSF55729">
    <property type="entry name" value="Acyl-CoA N-acyltransferases (Nat)"/>
    <property type="match status" value="1"/>
</dbReference>
<gene>
    <name evidence="4" type="ORF">COW36_24745</name>
</gene>
<organism evidence="4 5">
    <name type="scientific">bacterium (Candidatus Blackallbacteria) CG17_big_fil_post_rev_8_21_14_2_50_48_46</name>
    <dbReference type="NCBI Taxonomy" id="2014261"/>
    <lineage>
        <taxon>Bacteria</taxon>
        <taxon>Candidatus Blackallbacteria</taxon>
    </lineage>
</organism>
<keyword evidence="1" id="KW-0808">Transferase</keyword>
<dbReference type="CDD" id="cd04301">
    <property type="entry name" value="NAT_SF"/>
    <property type="match status" value="1"/>
</dbReference>
<reference evidence="4 5" key="1">
    <citation type="submission" date="2017-09" db="EMBL/GenBank/DDBJ databases">
        <title>Depth-based differentiation of microbial function through sediment-hosted aquifers and enrichment of novel symbionts in the deep terrestrial subsurface.</title>
        <authorList>
            <person name="Probst A.J."/>
            <person name="Ladd B."/>
            <person name="Jarett J.K."/>
            <person name="Geller-Mcgrath D.E."/>
            <person name="Sieber C.M."/>
            <person name="Emerson J.B."/>
            <person name="Anantharaman K."/>
            <person name="Thomas B.C."/>
            <person name="Malmstrom R."/>
            <person name="Stieglmeier M."/>
            <person name="Klingl A."/>
            <person name="Woyke T."/>
            <person name="Ryan C.M."/>
            <person name="Banfield J.F."/>
        </authorList>
    </citation>
    <scope>NUCLEOTIDE SEQUENCE [LARGE SCALE GENOMIC DNA]</scope>
    <source>
        <strain evidence="4">CG17_big_fil_post_rev_8_21_14_2_50_48_46</strain>
    </source>
</reference>
<keyword evidence="2" id="KW-0012">Acyltransferase</keyword>
<proteinExistence type="predicted"/>
<evidence type="ECO:0000256" key="1">
    <source>
        <dbReference type="ARBA" id="ARBA00022679"/>
    </source>
</evidence>
<dbReference type="EMBL" id="PFFQ01000066">
    <property type="protein sequence ID" value="PIW13877.1"/>
    <property type="molecule type" value="Genomic_DNA"/>
</dbReference>
<dbReference type="Gene3D" id="3.40.630.30">
    <property type="match status" value="1"/>
</dbReference>
<sequence length="353" mass="40441">MKIRPARKRDFGGIKEIFELAFTEEYQQREVNIVQRIEKIESLYPFVKVLSLFPNPYQHVFTVHVLEEDGKIAAMAQVSPRNQNQTRWHIDNIAVHPDFRGRGLAQAILNGVFDYYLAFGALRFTLEVDTANAPAIKLYEKLGFRRYSTLTYSKLAPKRLGKFREPEDTLKVPEGLRVRRPSDTETLWELYQDAIPPYIRVVEERTPQDLSLGPLQLGAEWLKKSLKRSQALHLVVEDHHKRLVGSLDIFAQLRSLPHVIQMTVHPGHGHLAEPLLKYALQQLALVSVNPVLIGCYECQRAKQDAITALGFKKLTADYLMVRDTLEKLELPTGQETVSTEGFFKPTVTFDKHS</sequence>
<evidence type="ECO:0000313" key="4">
    <source>
        <dbReference type="EMBL" id="PIW13877.1"/>
    </source>
</evidence>
<dbReference type="GO" id="GO:0016747">
    <property type="term" value="F:acyltransferase activity, transferring groups other than amino-acyl groups"/>
    <property type="evidence" value="ECO:0007669"/>
    <property type="project" value="InterPro"/>
</dbReference>
<feature type="domain" description="N-acetyltransferase" evidence="3">
    <location>
        <begin position="1"/>
        <end position="165"/>
    </location>
</feature>
<dbReference type="PANTHER" id="PTHR43800:SF1">
    <property type="entry name" value="PEPTIDYL-LYSINE N-ACETYLTRANSFERASE YJAB"/>
    <property type="match status" value="1"/>
</dbReference>
<dbReference type="Proteomes" id="UP000231019">
    <property type="component" value="Unassembled WGS sequence"/>
</dbReference>
<name>A0A2M7FX90_9BACT</name>
<evidence type="ECO:0000256" key="2">
    <source>
        <dbReference type="ARBA" id="ARBA00023315"/>
    </source>
</evidence>
<protein>
    <recommendedName>
        <fullName evidence="3">N-acetyltransferase domain-containing protein</fullName>
    </recommendedName>
</protein>
<dbReference type="InterPro" id="IPR016181">
    <property type="entry name" value="Acyl_CoA_acyltransferase"/>
</dbReference>